<dbReference type="PANTHER" id="PTHR45772:SF3">
    <property type="entry name" value="ABC TRANSPORTER ATP-BINDING PROTEIN"/>
    <property type="match status" value="1"/>
</dbReference>
<dbReference type="EMBL" id="CP027668">
    <property type="protein sequence ID" value="AVO46396.1"/>
    <property type="molecule type" value="Genomic_DNA"/>
</dbReference>
<keyword evidence="2" id="KW-0813">Transport</keyword>
<dbReference type="InterPro" id="IPR003593">
    <property type="entry name" value="AAA+_ATPase"/>
</dbReference>
<dbReference type="Pfam" id="PF00005">
    <property type="entry name" value="ABC_tran"/>
    <property type="match status" value="1"/>
</dbReference>
<reference evidence="6 7" key="1">
    <citation type="submission" date="2018-03" db="EMBL/GenBank/DDBJ databases">
        <title>Genome sequencing of Phreatobacter sp.</title>
        <authorList>
            <person name="Kim S.-J."/>
            <person name="Heo J."/>
            <person name="Kwon S.-W."/>
        </authorList>
    </citation>
    <scope>NUCLEOTIDE SEQUENCE [LARGE SCALE GENOMIC DNA]</scope>
    <source>
        <strain evidence="6 7">S-12</strain>
    </source>
</reference>
<dbReference type="Pfam" id="PF12399">
    <property type="entry name" value="BCA_ABC_TP_C"/>
    <property type="match status" value="1"/>
</dbReference>
<evidence type="ECO:0000256" key="1">
    <source>
        <dbReference type="ARBA" id="ARBA00005417"/>
    </source>
</evidence>
<evidence type="ECO:0000256" key="3">
    <source>
        <dbReference type="ARBA" id="ARBA00022741"/>
    </source>
</evidence>
<dbReference type="Proteomes" id="UP000237889">
    <property type="component" value="Chromosome"/>
</dbReference>
<sequence>MSEVRDGASAGGLRCENIQVAFGGLKAVAGVSYDFKPGHLYGLIGPNGAGKTTLMNALSGHATLSGGRVFLDNRDITRLSVHARTRAGLGRSFQITKIFSGMSVLENLQLGAFANRYRVQPFWMPSSRFRDVREDAEKVLERVGLTKLAHTSADYLSHGDQRALEVGLTLLSDPRVLLLDEPLAGVGHERLDQAIDLIRRIVAGRTVLLIEHNMDVVMQVSHEIVVMVQGQLLASGSPDDVRANPAVRAAYLGEGE</sequence>
<dbReference type="AlphaFoldDB" id="A0A2S0NED2"/>
<evidence type="ECO:0000256" key="2">
    <source>
        <dbReference type="ARBA" id="ARBA00022448"/>
    </source>
</evidence>
<dbReference type="InterPro" id="IPR032823">
    <property type="entry name" value="BCA_ABC_TP_C"/>
</dbReference>
<dbReference type="InterPro" id="IPR051120">
    <property type="entry name" value="ABC_AA/LPS_Transport"/>
</dbReference>
<dbReference type="Gene3D" id="3.40.50.300">
    <property type="entry name" value="P-loop containing nucleotide triphosphate hydrolases"/>
    <property type="match status" value="1"/>
</dbReference>
<gene>
    <name evidence="6" type="ORF">C6569_15795</name>
</gene>
<dbReference type="GO" id="GO:0016887">
    <property type="term" value="F:ATP hydrolysis activity"/>
    <property type="evidence" value="ECO:0007669"/>
    <property type="project" value="InterPro"/>
</dbReference>
<dbReference type="KEGG" id="phr:C6569_15795"/>
<dbReference type="GO" id="GO:0005524">
    <property type="term" value="F:ATP binding"/>
    <property type="evidence" value="ECO:0007669"/>
    <property type="project" value="UniProtKB-KW"/>
</dbReference>
<dbReference type="PROSITE" id="PS00211">
    <property type="entry name" value="ABC_TRANSPORTER_1"/>
    <property type="match status" value="1"/>
</dbReference>
<accession>A0A2S0NED2</accession>
<dbReference type="SUPFAM" id="SSF52540">
    <property type="entry name" value="P-loop containing nucleoside triphosphate hydrolases"/>
    <property type="match status" value="1"/>
</dbReference>
<dbReference type="SMART" id="SM00382">
    <property type="entry name" value="AAA"/>
    <property type="match status" value="1"/>
</dbReference>
<dbReference type="InterPro" id="IPR017871">
    <property type="entry name" value="ABC_transporter-like_CS"/>
</dbReference>
<proteinExistence type="inferred from homology"/>
<name>A0A2S0NED2_9HYPH</name>
<keyword evidence="7" id="KW-1185">Reference proteome</keyword>
<evidence type="ECO:0000259" key="5">
    <source>
        <dbReference type="PROSITE" id="PS50893"/>
    </source>
</evidence>
<dbReference type="CDD" id="cd03219">
    <property type="entry name" value="ABC_Mj1267_LivG_branched"/>
    <property type="match status" value="1"/>
</dbReference>
<dbReference type="InterPro" id="IPR027417">
    <property type="entry name" value="P-loop_NTPase"/>
</dbReference>
<evidence type="ECO:0000256" key="4">
    <source>
        <dbReference type="ARBA" id="ARBA00022840"/>
    </source>
</evidence>
<dbReference type="GO" id="GO:0005886">
    <property type="term" value="C:plasma membrane"/>
    <property type="evidence" value="ECO:0007669"/>
    <property type="project" value="TreeGrafter"/>
</dbReference>
<keyword evidence="3" id="KW-0547">Nucleotide-binding</keyword>
<dbReference type="RefSeq" id="WP_106749736.1">
    <property type="nucleotide sequence ID" value="NZ_CP027668.1"/>
</dbReference>
<dbReference type="InterPro" id="IPR003439">
    <property type="entry name" value="ABC_transporter-like_ATP-bd"/>
</dbReference>
<evidence type="ECO:0000313" key="7">
    <source>
        <dbReference type="Proteomes" id="UP000237889"/>
    </source>
</evidence>
<evidence type="ECO:0000313" key="6">
    <source>
        <dbReference type="EMBL" id="AVO46396.1"/>
    </source>
</evidence>
<keyword evidence="4 6" id="KW-0067">ATP-binding</keyword>
<dbReference type="OrthoDB" id="8215423at2"/>
<organism evidence="6 7">
    <name type="scientific">Phreatobacter cathodiphilus</name>
    <dbReference type="NCBI Taxonomy" id="1868589"/>
    <lineage>
        <taxon>Bacteria</taxon>
        <taxon>Pseudomonadati</taxon>
        <taxon>Pseudomonadota</taxon>
        <taxon>Alphaproteobacteria</taxon>
        <taxon>Hyphomicrobiales</taxon>
        <taxon>Phreatobacteraceae</taxon>
        <taxon>Phreatobacter</taxon>
    </lineage>
</organism>
<comment type="similarity">
    <text evidence="1">Belongs to the ABC transporter superfamily.</text>
</comment>
<dbReference type="PROSITE" id="PS50893">
    <property type="entry name" value="ABC_TRANSPORTER_2"/>
    <property type="match status" value="1"/>
</dbReference>
<protein>
    <submittedName>
        <fullName evidence="6">ABC transporter ATP-binding protein</fullName>
    </submittedName>
</protein>
<feature type="domain" description="ABC transporter" evidence="5">
    <location>
        <begin position="13"/>
        <end position="254"/>
    </location>
</feature>
<dbReference type="PANTHER" id="PTHR45772">
    <property type="entry name" value="CONSERVED COMPONENT OF ABC TRANSPORTER FOR NATURAL AMINO ACIDS-RELATED"/>
    <property type="match status" value="1"/>
</dbReference>